<accession>A0ABU8I5J3</accession>
<comment type="caution">
    <text evidence="1">The sequence shown here is derived from an EMBL/GenBank/DDBJ whole genome shotgun (WGS) entry which is preliminary data.</text>
</comment>
<protein>
    <recommendedName>
        <fullName evidence="3">DUF4240 domain-containing protein</fullName>
    </recommendedName>
</protein>
<evidence type="ECO:0000313" key="1">
    <source>
        <dbReference type="EMBL" id="MEI5984450.1"/>
    </source>
</evidence>
<keyword evidence="2" id="KW-1185">Reference proteome</keyword>
<reference evidence="1 2" key="1">
    <citation type="submission" date="2024-01" db="EMBL/GenBank/DDBJ databases">
        <title>Sphingobacterium tenebrionis sp. nov., a novel endophyte isolated from tenebrio molitor intestines.</title>
        <authorList>
            <person name="Zhang C."/>
        </authorList>
    </citation>
    <scope>NUCLEOTIDE SEQUENCE [LARGE SCALE GENOMIC DNA]</scope>
    <source>
        <strain evidence="1 2">PU5-4</strain>
    </source>
</reference>
<organism evidence="1 2">
    <name type="scientific">Sphingobacterium tenebrionis</name>
    <dbReference type="NCBI Taxonomy" id="3111775"/>
    <lineage>
        <taxon>Bacteria</taxon>
        <taxon>Pseudomonadati</taxon>
        <taxon>Bacteroidota</taxon>
        <taxon>Sphingobacteriia</taxon>
        <taxon>Sphingobacteriales</taxon>
        <taxon>Sphingobacteriaceae</taxon>
        <taxon>Sphingobacterium</taxon>
    </lineage>
</organism>
<evidence type="ECO:0008006" key="3">
    <source>
        <dbReference type="Google" id="ProtNLM"/>
    </source>
</evidence>
<evidence type="ECO:0000313" key="2">
    <source>
        <dbReference type="Proteomes" id="UP001363035"/>
    </source>
</evidence>
<sequence>MENYIKIIEEYRKTQNNNLLTVFACKSNNEKQPEELRDQNYWPRVRLIKTLWENYTAADKPLLKWLIKEEVKAQQECMMPVYALDIAAYMLYKYMDLSDVFDLFFAKFASSNEFYLDIELVFGYNRVETKQYLQTEGANQPYAKDILKTIEGYEDALSQGAIYKDRDAYMKYFEERKIKILFNELENAKAFYIE</sequence>
<gene>
    <name evidence="1" type="ORF">VJ786_05995</name>
</gene>
<dbReference type="PROSITE" id="PS51257">
    <property type="entry name" value="PROKAR_LIPOPROTEIN"/>
    <property type="match status" value="1"/>
</dbReference>
<proteinExistence type="predicted"/>
<dbReference type="Proteomes" id="UP001363035">
    <property type="component" value="Unassembled WGS sequence"/>
</dbReference>
<dbReference type="EMBL" id="JAYLLN010000010">
    <property type="protein sequence ID" value="MEI5984450.1"/>
    <property type="molecule type" value="Genomic_DNA"/>
</dbReference>
<dbReference type="RefSeq" id="WP_134776590.1">
    <property type="nucleotide sequence ID" value="NZ_JAYLLN010000010.1"/>
</dbReference>
<name>A0ABU8I5J3_9SPHI</name>